<keyword evidence="2" id="KW-1185">Reference proteome</keyword>
<dbReference type="Proteomes" id="UP001642484">
    <property type="component" value="Unassembled WGS sequence"/>
</dbReference>
<organism evidence="1 2">
    <name type="scientific">Durusdinium trenchii</name>
    <dbReference type="NCBI Taxonomy" id="1381693"/>
    <lineage>
        <taxon>Eukaryota</taxon>
        <taxon>Sar</taxon>
        <taxon>Alveolata</taxon>
        <taxon>Dinophyceae</taxon>
        <taxon>Suessiales</taxon>
        <taxon>Symbiodiniaceae</taxon>
        <taxon>Durusdinium</taxon>
    </lineage>
</organism>
<comment type="caution">
    <text evidence="1">The sequence shown here is derived from an EMBL/GenBank/DDBJ whole genome shotgun (WGS) entry which is preliminary data.</text>
</comment>
<evidence type="ECO:0000313" key="2">
    <source>
        <dbReference type="Proteomes" id="UP001642484"/>
    </source>
</evidence>
<sequence length="240" mass="27085">MVHPQKRGSIKKVLKSTIIRILELKEQLITFNLRPLNRFVALDEVLTDLKLNPETVEWKVPRYFLDGKECKEEIEDKQHKIDHWLGVFGMPLEPDDLLDKKDPFEVPSVVVVPAEGCDDCDVRQLSQLEPGSFCLGSIDCLVRGGGLPPHRLSTDSPPPSGPRQVGLTTDQAVRGLAWSGHSPADWVTRWAMRPGRRRTTGRRADGARGRCKVAIIQKNERGRMNIVKAATYLVLCMFER</sequence>
<dbReference type="EMBL" id="CAXAMN010007002">
    <property type="protein sequence ID" value="CAK9019940.1"/>
    <property type="molecule type" value="Genomic_DNA"/>
</dbReference>
<accession>A0ABP0K0G6</accession>
<name>A0ABP0K0G6_9DINO</name>
<gene>
    <name evidence="1" type="ORF">CCMP2556_LOCUS13854</name>
</gene>
<dbReference type="PANTHER" id="PTHR14690">
    <property type="entry name" value="IQ MOTIF CONTAINING WITH AAA DOMAIN 1"/>
    <property type="match status" value="1"/>
</dbReference>
<protein>
    <submittedName>
        <fullName evidence="1">Uncharacterized protein</fullName>
    </submittedName>
</protein>
<reference evidence="1 2" key="1">
    <citation type="submission" date="2024-02" db="EMBL/GenBank/DDBJ databases">
        <authorList>
            <person name="Chen Y."/>
            <person name="Shah S."/>
            <person name="Dougan E. K."/>
            <person name="Thang M."/>
            <person name="Chan C."/>
        </authorList>
    </citation>
    <scope>NUCLEOTIDE SEQUENCE [LARGE SCALE GENOMIC DNA]</scope>
</reference>
<dbReference type="InterPro" id="IPR052267">
    <property type="entry name" value="N-DRC_Component"/>
</dbReference>
<evidence type="ECO:0000313" key="1">
    <source>
        <dbReference type="EMBL" id="CAK9019940.1"/>
    </source>
</evidence>
<proteinExistence type="predicted"/>
<dbReference type="PANTHER" id="PTHR14690:SF0">
    <property type="entry name" value="IQ MOTIF CONTAINING WITH AAA DOMAIN 1"/>
    <property type="match status" value="1"/>
</dbReference>